<accession>A0A1H6FLA2</accession>
<dbReference type="GO" id="GO:0005737">
    <property type="term" value="C:cytoplasm"/>
    <property type="evidence" value="ECO:0007669"/>
    <property type="project" value="UniProtKB-ARBA"/>
</dbReference>
<feature type="binding site" evidence="10 13">
    <location>
        <position position="34"/>
    </location>
    <ligand>
        <name>a divalent metal cation</name>
        <dbReference type="ChEBI" id="CHEBI:60240"/>
    </ligand>
</feature>
<dbReference type="GO" id="GO:0004750">
    <property type="term" value="F:D-ribulose-phosphate 3-epimerase activity"/>
    <property type="evidence" value="ECO:0007669"/>
    <property type="project" value="UniProtKB-UniRule"/>
</dbReference>
<feature type="binding site" evidence="10 14">
    <location>
        <begin position="198"/>
        <end position="199"/>
    </location>
    <ligand>
        <name>substrate</name>
    </ligand>
</feature>
<dbReference type="Gene3D" id="3.20.20.70">
    <property type="entry name" value="Aldolase class I"/>
    <property type="match status" value="1"/>
</dbReference>
<reference evidence="16" key="1">
    <citation type="submission" date="2016-10" db="EMBL/GenBank/DDBJ databases">
        <authorList>
            <person name="Varghese N."/>
            <person name="Submissions S."/>
        </authorList>
    </citation>
    <scope>NUCLEOTIDE SEQUENCE [LARGE SCALE GENOMIC DNA]</scope>
    <source>
        <strain evidence="16">ATCC 35263</strain>
    </source>
</reference>
<evidence type="ECO:0000256" key="9">
    <source>
        <dbReference type="ARBA" id="ARBA00023235"/>
    </source>
</evidence>
<keyword evidence="10 11" id="KW-0119">Carbohydrate metabolism</keyword>
<evidence type="ECO:0000256" key="6">
    <source>
        <dbReference type="ARBA" id="ARBA00009541"/>
    </source>
</evidence>
<dbReference type="GO" id="GO:0019323">
    <property type="term" value="P:pentose catabolic process"/>
    <property type="evidence" value="ECO:0007669"/>
    <property type="project" value="UniProtKB-UniRule"/>
</dbReference>
<gene>
    <name evidence="10" type="primary">rpe</name>
    <name evidence="15" type="ORF">SAMN02745716_0484</name>
</gene>
<evidence type="ECO:0000256" key="8">
    <source>
        <dbReference type="ARBA" id="ARBA00022723"/>
    </source>
</evidence>
<dbReference type="CDD" id="cd00429">
    <property type="entry name" value="RPE"/>
    <property type="match status" value="1"/>
</dbReference>
<evidence type="ECO:0000256" key="1">
    <source>
        <dbReference type="ARBA" id="ARBA00001782"/>
    </source>
</evidence>
<keyword evidence="13" id="KW-0862">Zinc</keyword>
<keyword evidence="13" id="KW-0170">Cobalt</keyword>
<dbReference type="STRING" id="29539.SAMN02745716_0484"/>
<comment type="cofactor">
    <cofactor evidence="5">
        <name>Fe(2+)</name>
        <dbReference type="ChEBI" id="CHEBI:29033"/>
    </cofactor>
</comment>
<dbReference type="HAMAP" id="MF_02227">
    <property type="entry name" value="RPE"/>
    <property type="match status" value="1"/>
</dbReference>
<dbReference type="GO" id="GO:0006098">
    <property type="term" value="P:pentose-phosphate shunt"/>
    <property type="evidence" value="ECO:0007669"/>
    <property type="project" value="UniProtKB-UniRule"/>
</dbReference>
<dbReference type="EC" id="5.1.3.1" evidence="7 10"/>
<evidence type="ECO:0000256" key="11">
    <source>
        <dbReference type="PIRNR" id="PIRNR001461"/>
    </source>
</evidence>
<name>A0A1H6FLA2_THEAL</name>
<feature type="binding site" evidence="10">
    <location>
        <begin position="176"/>
        <end position="178"/>
    </location>
    <ligand>
        <name>substrate</name>
    </ligand>
</feature>
<protein>
    <recommendedName>
        <fullName evidence="7 10">Ribulose-phosphate 3-epimerase</fullName>
        <ecNumber evidence="7 10">5.1.3.1</ecNumber>
    </recommendedName>
</protein>
<feature type="binding site" evidence="10 14">
    <location>
        <position position="9"/>
    </location>
    <ligand>
        <name>substrate</name>
    </ligand>
</feature>
<feature type="binding site" evidence="10 13">
    <location>
        <position position="176"/>
    </location>
    <ligand>
        <name>a divalent metal cation</name>
        <dbReference type="ChEBI" id="CHEBI:60240"/>
    </ligand>
</feature>
<feature type="binding site" evidence="14">
    <location>
        <position position="178"/>
    </location>
    <ligand>
        <name>substrate</name>
    </ligand>
</feature>
<feature type="binding site" evidence="10 13">
    <location>
        <position position="70"/>
    </location>
    <ligand>
        <name>a divalent metal cation</name>
        <dbReference type="ChEBI" id="CHEBI:60240"/>
    </ligand>
</feature>
<keyword evidence="9 10" id="KW-0413">Isomerase</keyword>
<keyword evidence="16" id="KW-1185">Reference proteome</keyword>
<evidence type="ECO:0000256" key="7">
    <source>
        <dbReference type="ARBA" id="ARBA00013188"/>
    </source>
</evidence>
<dbReference type="NCBIfam" id="TIGR01163">
    <property type="entry name" value="rpe"/>
    <property type="match status" value="1"/>
</dbReference>
<comment type="cofactor">
    <cofactor evidence="4">
        <name>Zn(2+)</name>
        <dbReference type="ChEBI" id="CHEBI:29105"/>
    </cofactor>
</comment>
<comment type="similarity">
    <text evidence="6 10 11">Belongs to the ribulose-phosphate 3-epimerase family.</text>
</comment>
<feature type="binding site" evidence="10 14">
    <location>
        <position position="70"/>
    </location>
    <ligand>
        <name>substrate</name>
    </ligand>
</feature>
<dbReference type="PIRSF" id="PIRSF001461">
    <property type="entry name" value="RPE"/>
    <property type="match status" value="1"/>
</dbReference>
<organism evidence="15 16">
    <name type="scientific">Thermoleophilum album</name>
    <dbReference type="NCBI Taxonomy" id="29539"/>
    <lineage>
        <taxon>Bacteria</taxon>
        <taxon>Bacillati</taxon>
        <taxon>Actinomycetota</taxon>
        <taxon>Thermoleophilia</taxon>
        <taxon>Thermoleophilales</taxon>
        <taxon>Thermoleophilaceae</taxon>
        <taxon>Thermoleophilum</taxon>
    </lineage>
</organism>
<feature type="binding site" evidence="10 13">
    <location>
        <position position="36"/>
    </location>
    <ligand>
        <name>a divalent metal cation</name>
        <dbReference type="ChEBI" id="CHEBI:60240"/>
    </ligand>
</feature>
<evidence type="ECO:0000256" key="4">
    <source>
        <dbReference type="ARBA" id="ARBA00001947"/>
    </source>
</evidence>
<evidence type="ECO:0000313" key="16">
    <source>
        <dbReference type="Proteomes" id="UP000222056"/>
    </source>
</evidence>
<dbReference type="FunFam" id="3.20.20.70:FF:000004">
    <property type="entry name" value="Ribulose-phosphate 3-epimerase"/>
    <property type="match status" value="1"/>
</dbReference>
<evidence type="ECO:0000256" key="12">
    <source>
        <dbReference type="PIRSR" id="PIRSR001461-1"/>
    </source>
</evidence>
<evidence type="ECO:0000313" key="15">
    <source>
        <dbReference type="EMBL" id="SEH10623.1"/>
    </source>
</evidence>
<dbReference type="InterPro" id="IPR000056">
    <property type="entry name" value="Ribul_P_3_epim-like"/>
</dbReference>
<evidence type="ECO:0000256" key="2">
    <source>
        <dbReference type="ARBA" id="ARBA00001936"/>
    </source>
</evidence>
<evidence type="ECO:0000256" key="14">
    <source>
        <dbReference type="PIRSR" id="PIRSR001461-3"/>
    </source>
</evidence>
<comment type="catalytic activity">
    <reaction evidence="1 10 11">
        <text>D-ribulose 5-phosphate = D-xylulose 5-phosphate</text>
        <dbReference type="Rhea" id="RHEA:13677"/>
        <dbReference type="ChEBI" id="CHEBI:57737"/>
        <dbReference type="ChEBI" id="CHEBI:58121"/>
        <dbReference type="EC" id="5.1.3.1"/>
    </reaction>
</comment>
<comment type="caution">
    <text evidence="10">Lacks conserved residue(s) required for the propagation of feature annotation.</text>
</comment>
<dbReference type="InterPro" id="IPR026019">
    <property type="entry name" value="Ribul_P_3_epim"/>
</dbReference>
<keyword evidence="8 10" id="KW-0479">Metal-binding</keyword>
<dbReference type="OrthoDB" id="1645589at2"/>
<comment type="cofactor">
    <cofactor evidence="3">
        <name>Co(2+)</name>
        <dbReference type="ChEBI" id="CHEBI:48828"/>
    </cofactor>
</comment>
<dbReference type="InterPro" id="IPR013785">
    <property type="entry name" value="Aldolase_TIM"/>
</dbReference>
<dbReference type="EMBL" id="FNWJ01000001">
    <property type="protein sequence ID" value="SEH10623.1"/>
    <property type="molecule type" value="Genomic_DNA"/>
</dbReference>
<feature type="active site" description="Proton acceptor" evidence="10 12">
    <location>
        <position position="36"/>
    </location>
</feature>
<dbReference type="InterPro" id="IPR011060">
    <property type="entry name" value="RibuloseP-bd_barrel"/>
</dbReference>
<comment type="cofactor">
    <cofactor evidence="10 13">
        <name>a divalent metal cation</name>
        <dbReference type="ChEBI" id="CHEBI:60240"/>
    </cofactor>
    <text evidence="10 13">Binds 1 divalent metal cation per subunit.</text>
</comment>
<dbReference type="NCBIfam" id="NF004076">
    <property type="entry name" value="PRK05581.1-4"/>
    <property type="match status" value="1"/>
</dbReference>
<feature type="binding site" evidence="14">
    <location>
        <begin position="146"/>
        <end position="149"/>
    </location>
    <ligand>
        <name>substrate</name>
    </ligand>
</feature>
<dbReference type="AlphaFoldDB" id="A0A1H6FLA2"/>
<feature type="active site" description="Proton donor" evidence="10 12">
    <location>
        <position position="176"/>
    </location>
</feature>
<comment type="function">
    <text evidence="10">Catalyzes the reversible epimerization of D-ribulose 5-phosphate to D-xylulose 5-phosphate.</text>
</comment>
<dbReference type="SUPFAM" id="SSF51366">
    <property type="entry name" value="Ribulose-phoshate binding barrel"/>
    <property type="match status" value="1"/>
</dbReference>
<dbReference type="RefSeq" id="WP_093115889.1">
    <property type="nucleotide sequence ID" value="NZ_FNWJ01000001.1"/>
</dbReference>
<evidence type="ECO:0000256" key="5">
    <source>
        <dbReference type="ARBA" id="ARBA00001954"/>
    </source>
</evidence>
<proteinExistence type="inferred from homology"/>
<evidence type="ECO:0000256" key="10">
    <source>
        <dbReference type="HAMAP-Rule" id="MF_02227"/>
    </source>
</evidence>
<dbReference type="Pfam" id="PF00834">
    <property type="entry name" value="Ribul_P_3_epim"/>
    <property type="match status" value="1"/>
</dbReference>
<dbReference type="Proteomes" id="UP000222056">
    <property type="component" value="Unassembled WGS sequence"/>
</dbReference>
<dbReference type="PANTHER" id="PTHR11749">
    <property type="entry name" value="RIBULOSE-5-PHOSPHATE-3-EPIMERASE"/>
    <property type="match status" value="1"/>
</dbReference>
<keyword evidence="13" id="KW-0464">Manganese</keyword>
<evidence type="ECO:0000256" key="13">
    <source>
        <dbReference type="PIRSR" id="PIRSR001461-2"/>
    </source>
</evidence>
<dbReference type="GO" id="GO:0046872">
    <property type="term" value="F:metal ion binding"/>
    <property type="evidence" value="ECO:0007669"/>
    <property type="project" value="UniProtKB-UniRule"/>
</dbReference>
<comment type="cofactor">
    <cofactor evidence="2">
        <name>Mn(2+)</name>
        <dbReference type="ChEBI" id="CHEBI:29035"/>
    </cofactor>
</comment>
<evidence type="ECO:0000256" key="3">
    <source>
        <dbReference type="ARBA" id="ARBA00001941"/>
    </source>
</evidence>
<comment type="pathway">
    <text evidence="10">Carbohydrate degradation.</text>
</comment>
<sequence>MDGIEVAPSILSADFARLADQLEPLLAAGVRVVHLDVMDGHFVPPITFGPLIVAALREQVHGAGACLDVHLMVERPERHLEAFAESGADSVTIHLEATPHPHYALTAARRLGLRAGVALNPGTPAGAVAELGDALDHVLCMTVDPGWAGQRFIERSPEKVARLRELLPSDVPIQVDGGIDVATAVACRRAGAQLFVAASAIFQAGDAVAAWRELTRAVRAPAA</sequence>